<dbReference type="Pfam" id="PF00428">
    <property type="entry name" value="Ribosomal_60s"/>
    <property type="match status" value="1"/>
</dbReference>
<keyword evidence="4" id="KW-0687">Ribonucleoprotein</keyword>
<comment type="similarity">
    <text evidence="2">Belongs to the universal ribosomal protein uL10 family.</text>
</comment>
<feature type="region of interest" description="Disordered" evidence="5">
    <location>
        <begin position="332"/>
        <end position="354"/>
    </location>
</feature>
<evidence type="ECO:0000256" key="5">
    <source>
        <dbReference type="SAM" id="MobiDB-lite"/>
    </source>
</evidence>
<proteinExistence type="inferred from homology"/>
<evidence type="ECO:0000256" key="3">
    <source>
        <dbReference type="ARBA" id="ARBA00022980"/>
    </source>
</evidence>
<sequence>MTVKLSKAEKKVVYDKKLCSLLDEYSKVLIAVADNVGSNQLQSIRKGLRGDSIVLMGKNTLIRRCIRIHAEKTGNKNYLNLLPLLVGNVGLIFTKGDLKEVSEEVAKYKVGAPARVGLVAPIDVVVPPGNTGLDPSQTSFFQVLNIPTKINKGTVEIITPVELIRKGEKVGSSEAALLAKLGIRPFSYGLVILSVYDSGSVFSPEVLDLTEDDLIEKFAAGVSMVTSISLAVSYPTLAAAPHMFINAYKNVLAVAIATEYTFPQAEKVKEYLKDPSKFAVAAPVVAAEAAAAPAAEPAEEKKEEPAEESDDDMGFSLPLILAIATPRLYKTAPPPCSSCTRDSKPRRTSSMGSISQPVANLPLAASAQAKQQQRDLHGSSCFRMPLHYPRYTRADYESMPEWKLDCLLREYGLPVTGDVDHKRSFAMGAFLWPAH</sequence>
<dbReference type="EMBL" id="CP097504">
    <property type="protein sequence ID" value="URD87077.1"/>
    <property type="molecule type" value="Genomic_DNA"/>
</dbReference>
<dbReference type="GO" id="GO:0000027">
    <property type="term" value="P:ribosomal large subunit assembly"/>
    <property type="evidence" value="ECO:0007669"/>
    <property type="project" value="TreeGrafter"/>
</dbReference>
<dbReference type="InterPro" id="IPR040637">
    <property type="entry name" value="Ribosomal_uL10-like_insert"/>
</dbReference>
<gene>
    <name evidence="8" type="ORF">MUK42_28546</name>
</gene>
<reference evidence="8" key="1">
    <citation type="submission" date="2022-05" db="EMBL/GenBank/DDBJ databases">
        <title>The Musa troglodytarum L. genome provides insights into the mechanism of non-climacteric behaviour and enrichment of carotenoids.</title>
        <authorList>
            <person name="Wang J."/>
        </authorList>
    </citation>
    <scope>NUCLEOTIDE SEQUENCE</scope>
    <source>
        <tissue evidence="8">Leaf</tissue>
    </source>
</reference>
<dbReference type="GO" id="GO:0003735">
    <property type="term" value="F:structural constituent of ribosome"/>
    <property type="evidence" value="ECO:0007669"/>
    <property type="project" value="TreeGrafter"/>
</dbReference>
<dbReference type="FunFam" id="3.90.105.20:FF:000001">
    <property type="entry name" value="60S acidic ribosomal protein P0"/>
    <property type="match status" value="1"/>
</dbReference>
<evidence type="ECO:0000256" key="4">
    <source>
        <dbReference type="ARBA" id="ARBA00023274"/>
    </source>
</evidence>
<dbReference type="GO" id="GO:0002181">
    <property type="term" value="P:cytoplasmic translation"/>
    <property type="evidence" value="ECO:0007669"/>
    <property type="project" value="TreeGrafter"/>
</dbReference>
<dbReference type="InterPro" id="IPR043141">
    <property type="entry name" value="Ribosomal_uL10-like_sf"/>
</dbReference>
<organism evidence="8 9">
    <name type="scientific">Musa troglodytarum</name>
    <name type="common">fe'i banana</name>
    <dbReference type="NCBI Taxonomy" id="320322"/>
    <lineage>
        <taxon>Eukaryota</taxon>
        <taxon>Viridiplantae</taxon>
        <taxon>Streptophyta</taxon>
        <taxon>Embryophyta</taxon>
        <taxon>Tracheophyta</taxon>
        <taxon>Spermatophyta</taxon>
        <taxon>Magnoliopsida</taxon>
        <taxon>Liliopsida</taxon>
        <taxon>Zingiberales</taxon>
        <taxon>Musaceae</taxon>
        <taxon>Musa</taxon>
    </lineage>
</organism>
<dbReference type="Gene3D" id="3.90.105.20">
    <property type="match status" value="1"/>
</dbReference>
<dbReference type="EMBL" id="CP097504">
    <property type="protein sequence ID" value="URD87079.1"/>
    <property type="molecule type" value="Genomic_DNA"/>
</dbReference>
<comment type="function">
    <text evidence="1">Ribosomal protein P0 is the functional equivalent of E.coli protein L10.</text>
</comment>
<dbReference type="Pfam" id="PF00466">
    <property type="entry name" value="Ribosomal_L10"/>
    <property type="match status" value="1"/>
</dbReference>
<evidence type="ECO:0000259" key="6">
    <source>
        <dbReference type="Pfam" id="PF17777"/>
    </source>
</evidence>
<dbReference type="Pfam" id="PF24847">
    <property type="entry name" value="DUF7722"/>
    <property type="match status" value="1"/>
</dbReference>
<dbReference type="SUPFAM" id="SSF160369">
    <property type="entry name" value="Ribosomal protein L10-like"/>
    <property type="match status" value="1"/>
</dbReference>
<dbReference type="PANTHER" id="PTHR45699:SF3">
    <property type="entry name" value="LARGE RIBOSOMAL SUBUNIT PROTEIN UL10"/>
    <property type="match status" value="1"/>
</dbReference>
<dbReference type="OrthoDB" id="10259902at2759"/>
<dbReference type="InterPro" id="IPR050323">
    <property type="entry name" value="Ribosomal_protein_uL10"/>
</dbReference>
<name>A0A9E7EZP8_9LILI</name>
<feature type="domain" description="DUF7722" evidence="7">
    <location>
        <begin position="388"/>
        <end position="433"/>
    </location>
</feature>
<dbReference type="GO" id="GO:0022625">
    <property type="term" value="C:cytosolic large ribosomal subunit"/>
    <property type="evidence" value="ECO:0007669"/>
    <property type="project" value="TreeGrafter"/>
</dbReference>
<dbReference type="InterPro" id="IPR056139">
    <property type="entry name" value="DUF7722"/>
</dbReference>
<dbReference type="AlphaFoldDB" id="A0A9E7EZP8"/>
<evidence type="ECO:0000256" key="1">
    <source>
        <dbReference type="ARBA" id="ARBA00002200"/>
    </source>
</evidence>
<keyword evidence="3 8" id="KW-0689">Ribosomal protein</keyword>
<evidence type="ECO:0000259" key="7">
    <source>
        <dbReference type="Pfam" id="PF24847"/>
    </source>
</evidence>
<evidence type="ECO:0000313" key="9">
    <source>
        <dbReference type="Proteomes" id="UP001055439"/>
    </source>
</evidence>
<dbReference type="GO" id="GO:0070180">
    <property type="term" value="F:large ribosomal subunit rRNA binding"/>
    <property type="evidence" value="ECO:0007669"/>
    <property type="project" value="TreeGrafter"/>
</dbReference>
<dbReference type="Proteomes" id="UP001055439">
    <property type="component" value="Chromosome 2"/>
</dbReference>
<keyword evidence="9" id="KW-1185">Reference proteome</keyword>
<dbReference type="CDD" id="cd05795">
    <property type="entry name" value="Ribosomal_P0_L10e"/>
    <property type="match status" value="1"/>
</dbReference>
<evidence type="ECO:0000256" key="2">
    <source>
        <dbReference type="ARBA" id="ARBA00008889"/>
    </source>
</evidence>
<dbReference type="Pfam" id="PF17777">
    <property type="entry name" value="RL10P_insert"/>
    <property type="match status" value="1"/>
</dbReference>
<protein>
    <submittedName>
        <fullName evidence="8">60S acidic ribosomal protein P0</fullName>
    </submittedName>
</protein>
<accession>A0A9E7EZP8</accession>
<feature type="domain" description="Large ribosomal subunit protein uL10-like insertion" evidence="6">
    <location>
        <begin position="114"/>
        <end position="183"/>
    </location>
</feature>
<dbReference type="PANTHER" id="PTHR45699">
    <property type="entry name" value="60S ACIDIC RIBOSOMAL PROTEIN P0"/>
    <property type="match status" value="1"/>
</dbReference>
<dbReference type="InterPro" id="IPR001790">
    <property type="entry name" value="Ribosomal_uL10"/>
</dbReference>
<feature type="region of interest" description="Disordered" evidence="5">
    <location>
        <begin position="291"/>
        <end position="312"/>
    </location>
</feature>
<evidence type="ECO:0000313" key="8">
    <source>
        <dbReference type="EMBL" id="URD87079.1"/>
    </source>
</evidence>
<dbReference type="InterPro" id="IPR043164">
    <property type="entry name" value="Ribosomal_uL10-like_insert_sf"/>
</dbReference>
<dbReference type="Gene3D" id="3.30.70.1730">
    <property type="match status" value="1"/>
</dbReference>